<protein>
    <recommendedName>
        <fullName evidence="7">Kinesin motor domain-containing protein</fullName>
    </recommendedName>
</protein>
<evidence type="ECO:0000256" key="2">
    <source>
        <dbReference type="ARBA" id="ARBA00022490"/>
    </source>
</evidence>
<dbReference type="InterPro" id="IPR036961">
    <property type="entry name" value="Kinesin_motor_dom_sf"/>
</dbReference>
<keyword evidence="5" id="KW-0175">Coiled coil</keyword>
<dbReference type="AlphaFoldDB" id="A9V6W0"/>
<keyword evidence="4 6" id="KW-0067">ATP-binding</keyword>
<dbReference type="GO" id="GO:0003777">
    <property type="term" value="F:microtubule motor activity"/>
    <property type="evidence" value="ECO:0007669"/>
    <property type="project" value="InterPro"/>
</dbReference>
<evidence type="ECO:0000256" key="4">
    <source>
        <dbReference type="ARBA" id="ARBA00022840"/>
    </source>
</evidence>
<dbReference type="STRING" id="81824.A9V6W0"/>
<gene>
    <name evidence="8" type="ORF">MONBRDRAFT_21653</name>
</gene>
<dbReference type="Pfam" id="PF00225">
    <property type="entry name" value="Kinesin"/>
    <property type="match status" value="1"/>
</dbReference>
<dbReference type="EMBL" id="CH991564">
    <property type="protein sequence ID" value="EDQ86613.1"/>
    <property type="molecule type" value="Genomic_DNA"/>
</dbReference>
<dbReference type="RefSeq" id="XP_001748449.1">
    <property type="nucleotide sequence ID" value="XM_001748397.1"/>
</dbReference>
<dbReference type="GO" id="GO:0005524">
    <property type="term" value="F:ATP binding"/>
    <property type="evidence" value="ECO:0007669"/>
    <property type="project" value="UniProtKB-UniRule"/>
</dbReference>
<evidence type="ECO:0000256" key="5">
    <source>
        <dbReference type="ARBA" id="ARBA00023054"/>
    </source>
</evidence>
<dbReference type="PANTHER" id="PTHR47969">
    <property type="entry name" value="CHROMOSOME-ASSOCIATED KINESIN KIF4A-RELATED"/>
    <property type="match status" value="1"/>
</dbReference>
<feature type="binding site" evidence="6">
    <location>
        <begin position="91"/>
        <end position="98"/>
    </location>
    <ligand>
        <name>ATP</name>
        <dbReference type="ChEBI" id="CHEBI:30616"/>
    </ligand>
</feature>
<organism evidence="8 9">
    <name type="scientific">Monosiga brevicollis</name>
    <name type="common">Choanoflagellate</name>
    <dbReference type="NCBI Taxonomy" id="81824"/>
    <lineage>
        <taxon>Eukaryota</taxon>
        <taxon>Choanoflagellata</taxon>
        <taxon>Craspedida</taxon>
        <taxon>Salpingoecidae</taxon>
        <taxon>Monosiga</taxon>
    </lineage>
</organism>
<dbReference type="InterPro" id="IPR001752">
    <property type="entry name" value="Kinesin_motor_dom"/>
</dbReference>
<sequence length="243" mass="26686">MPDPTGTGEDENVQVAVRVRPLSADELTKGCKPVVHKSPDAPHISLRDHHQFTFDQVFPPHTHQSDVFTECVKPLVDGVVNGRNATVLAYGQTGSGKTYTMGTGYGQGTLENQGMLPRATRYLFDYIARAKNDALLQGIPEPEFRIEVSFIELYNNSFYDLFDASSVDKKKSKIKVVGDASRGVTVQGVVQFAVSSPSEIMALLDRGSLARVTESTNMNQFSSRSHAIFSLEVSHRRAVVPEV</sequence>
<comment type="subcellular location">
    <subcellularLocation>
        <location evidence="1">Cytoplasm</location>
    </subcellularLocation>
</comment>
<dbReference type="KEGG" id="mbr:MONBRDRAFT_21653"/>
<dbReference type="FunFam" id="3.40.850.10:FF:000217">
    <property type="entry name" value="Kinesin eg-5, putative"/>
    <property type="match status" value="1"/>
</dbReference>
<dbReference type="GO" id="GO:0007018">
    <property type="term" value="P:microtubule-based movement"/>
    <property type="evidence" value="ECO:0007669"/>
    <property type="project" value="InterPro"/>
</dbReference>
<evidence type="ECO:0000313" key="8">
    <source>
        <dbReference type="EMBL" id="EDQ86613.1"/>
    </source>
</evidence>
<keyword evidence="9" id="KW-1185">Reference proteome</keyword>
<keyword evidence="3 6" id="KW-0547">Nucleotide-binding</keyword>
<dbReference type="GeneID" id="5893757"/>
<dbReference type="Gene3D" id="3.40.850.10">
    <property type="entry name" value="Kinesin motor domain"/>
    <property type="match status" value="1"/>
</dbReference>
<comment type="similarity">
    <text evidence="6">Belongs to the TRAFAC class myosin-kinesin ATPase superfamily. Kinesin family.</text>
</comment>
<dbReference type="OMA" id="FQDNENG"/>
<dbReference type="InParanoid" id="A9V6W0"/>
<dbReference type="InterPro" id="IPR027640">
    <property type="entry name" value="Kinesin-like_fam"/>
</dbReference>
<evidence type="ECO:0000259" key="7">
    <source>
        <dbReference type="PROSITE" id="PS50067"/>
    </source>
</evidence>
<evidence type="ECO:0000256" key="3">
    <source>
        <dbReference type="ARBA" id="ARBA00022741"/>
    </source>
</evidence>
<evidence type="ECO:0000256" key="6">
    <source>
        <dbReference type="PROSITE-ProRule" id="PRU00283"/>
    </source>
</evidence>
<dbReference type="PRINTS" id="PR00380">
    <property type="entry name" value="KINESINHEAVY"/>
</dbReference>
<evidence type="ECO:0000313" key="9">
    <source>
        <dbReference type="Proteomes" id="UP000001357"/>
    </source>
</evidence>
<dbReference type="SUPFAM" id="SSF52540">
    <property type="entry name" value="P-loop containing nucleoside triphosphate hydrolases"/>
    <property type="match status" value="1"/>
</dbReference>
<evidence type="ECO:0000256" key="1">
    <source>
        <dbReference type="ARBA" id="ARBA00004496"/>
    </source>
</evidence>
<name>A9V6W0_MONBE</name>
<dbReference type="PROSITE" id="PS50067">
    <property type="entry name" value="KINESIN_MOTOR_2"/>
    <property type="match status" value="1"/>
</dbReference>
<dbReference type="Proteomes" id="UP000001357">
    <property type="component" value="Unassembled WGS sequence"/>
</dbReference>
<dbReference type="SMART" id="SM00129">
    <property type="entry name" value="KISc"/>
    <property type="match status" value="1"/>
</dbReference>
<keyword evidence="2" id="KW-0963">Cytoplasm</keyword>
<feature type="domain" description="Kinesin motor" evidence="7">
    <location>
        <begin position="12"/>
        <end position="243"/>
    </location>
</feature>
<dbReference type="GO" id="GO:0008017">
    <property type="term" value="F:microtubule binding"/>
    <property type="evidence" value="ECO:0007669"/>
    <property type="project" value="InterPro"/>
</dbReference>
<dbReference type="GO" id="GO:0005737">
    <property type="term" value="C:cytoplasm"/>
    <property type="evidence" value="ECO:0007669"/>
    <property type="project" value="UniProtKB-SubCell"/>
</dbReference>
<keyword evidence="6" id="KW-0505">Motor protein</keyword>
<reference evidence="8 9" key="1">
    <citation type="journal article" date="2008" name="Nature">
        <title>The genome of the choanoflagellate Monosiga brevicollis and the origin of metazoans.</title>
        <authorList>
            <consortium name="JGI Sequencing"/>
            <person name="King N."/>
            <person name="Westbrook M.J."/>
            <person name="Young S.L."/>
            <person name="Kuo A."/>
            <person name="Abedin M."/>
            <person name="Chapman J."/>
            <person name="Fairclough S."/>
            <person name="Hellsten U."/>
            <person name="Isogai Y."/>
            <person name="Letunic I."/>
            <person name="Marr M."/>
            <person name="Pincus D."/>
            <person name="Putnam N."/>
            <person name="Rokas A."/>
            <person name="Wright K.J."/>
            <person name="Zuzow R."/>
            <person name="Dirks W."/>
            <person name="Good M."/>
            <person name="Goodstein D."/>
            <person name="Lemons D."/>
            <person name="Li W."/>
            <person name="Lyons J.B."/>
            <person name="Morris A."/>
            <person name="Nichols S."/>
            <person name="Richter D.J."/>
            <person name="Salamov A."/>
            <person name="Bork P."/>
            <person name="Lim W.A."/>
            <person name="Manning G."/>
            <person name="Miller W.T."/>
            <person name="McGinnis W."/>
            <person name="Shapiro H."/>
            <person name="Tjian R."/>
            <person name="Grigoriev I.V."/>
            <person name="Rokhsar D."/>
        </authorList>
    </citation>
    <scope>NUCLEOTIDE SEQUENCE [LARGE SCALE GENOMIC DNA]</scope>
    <source>
        <strain evidence="9">MX1 / ATCC 50154</strain>
    </source>
</reference>
<dbReference type="InterPro" id="IPR027417">
    <property type="entry name" value="P-loop_NTPase"/>
</dbReference>
<proteinExistence type="inferred from homology"/>
<dbReference type="eggNOG" id="KOG0244">
    <property type="taxonomic scope" value="Eukaryota"/>
</dbReference>
<accession>A9V6W0</accession>
<dbReference type="PANTHER" id="PTHR47969:SF15">
    <property type="entry name" value="CHROMOSOME-ASSOCIATED KINESIN KIF4A-RELATED"/>
    <property type="match status" value="1"/>
</dbReference>